<dbReference type="Proteomes" id="UP000761264">
    <property type="component" value="Unassembled WGS sequence"/>
</dbReference>
<accession>A0A967F387</accession>
<keyword evidence="1" id="KW-0732">Signal</keyword>
<sequence>MPFMQNTSQRKPTAKVALFALGIACALTAGLAVDGQAASTGDRIKASQQARELVGRIQAGQASNAANHSVSCHPSDYLPGVCPEALIKACKKYGGTMSTSPNGTHTCSGPYTGPK</sequence>
<evidence type="ECO:0000313" key="2">
    <source>
        <dbReference type="EMBL" id="NIA72187.1"/>
    </source>
</evidence>
<organism evidence="2 3">
    <name type="scientific">Pelagibius litoralis</name>
    <dbReference type="NCBI Taxonomy" id="374515"/>
    <lineage>
        <taxon>Bacteria</taxon>
        <taxon>Pseudomonadati</taxon>
        <taxon>Pseudomonadota</taxon>
        <taxon>Alphaproteobacteria</taxon>
        <taxon>Rhodospirillales</taxon>
        <taxon>Rhodovibrionaceae</taxon>
        <taxon>Pelagibius</taxon>
    </lineage>
</organism>
<feature type="chain" id="PRO_5037307238" evidence="1">
    <location>
        <begin position="32"/>
        <end position="115"/>
    </location>
</feature>
<comment type="caution">
    <text evidence="2">The sequence shown here is derived from an EMBL/GenBank/DDBJ whole genome shotgun (WGS) entry which is preliminary data.</text>
</comment>
<keyword evidence="3" id="KW-1185">Reference proteome</keyword>
<reference evidence="2" key="1">
    <citation type="submission" date="2020-03" db="EMBL/GenBank/DDBJ databases">
        <title>Genome of Pelagibius litoralis DSM 21314T.</title>
        <authorList>
            <person name="Wang G."/>
        </authorList>
    </citation>
    <scope>NUCLEOTIDE SEQUENCE</scope>
    <source>
        <strain evidence="2">DSM 21314</strain>
    </source>
</reference>
<dbReference type="AlphaFoldDB" id="A0A967F387"/>
<proteinExistence type="predicted"/>
<dbReference type="EMBL" id="JAAQPH010000035">
    <property type="protein sequence ID" value="NIA72187.1"/>
    <property type="molecule type" value="Genomic_DNA"/>
</dbReference>
<evidence type="ECO:0000256" key="1">
    <source>
        <dbReference type="SAM" id="SignalP"/>
    </source>
</evidence>
<gene>
    <name evidence="2" type="ORF">HBA54_26710</name>
</gene>
<dbReference type="RefSeq" id="WP_167231112.1">
    <property type="nucleotide sequence ID" value="NZ_JAAQPH010000035.1"/>
</dbReference>
<name>A0A967F387_9PROT</name>
<protein>
    <submittedName>
        <fullName evidence="2">Uncharacterized protein</fullName>
    </submittedName>
</protein>
<feature type="signal peptide" evidence="1">
    <location>
        <begin position="1"/>
        <end position="31"/>
    </location>
</feature>
<evidence type="ECO:0000313" key="3">
    <source>
        <dbReference type="Proteomes" id="UP000761264"/>
    </source>
</evidence>